<reference evidence="3" key="1">
    <citation type="journal article" date="2024" name="IScience">
        <title>Strigolactones Initiate the Formation of Haustorium-like Structures in Castilleja.</title>
        <authorList>
            <person name="Buerger M."/>
            <person name="Peterson D."/>
            <person name="Chory J."/>
        </authorList>
    </citation>
    <scope>NUCLEOTIDE SEQUENCE [LARGE SCALE GENOMIC DNA]</scope>
</reference>
<proteinExistence type="predicted"/>
<comment type="caution">
    <text evidence="2">The sequence shown here is derived from an EMBL/GenBank/DDBJ whole genome shotgun (WGS) entry which is preliminary data.</text>
</comment>
<protein>
    <submittedName>
        <fullName evidence="2">Uncharacterized protein</fullName>
    </submittedName>
</protein>
<feature type="compositionally biased region" description="Basic and acidic residues" evidence="1">
    <location>
        <begin position="75"/>
        <end position="86"/>
    </location>
</feature>
<dbReference type="Proteomes" id="UP001632038">
    <property type="component" value="Unassembled WGS sequence"/>
</dbReference>
<dbReference type="AlphaFoldDB" id="A0ABD3EPJ4"/>
<feature type="region of interest" description="Disordered" evidence="1">
    <location>
        <begin position="44"/>
        <end position="86"/>
    </location>
</feature>
<evidence type="ECO:0000313" key="2">
    <source>
        <dbReference type="EMBL" id="KAL3656144.1"/>
    </source>
</evidence>
<organism evidence="2 3">
    <name type="scientific">Castilleja foliolosa</name>
    <dbReference type="NCBI Taxonomy" id="1961234"/>
    <lineage>
        <taxon>Eukaryota</taxon>
        <taxon>Viridiplantae</taxon>
        <taxon>Streptophyta</taxon>
        <taxon>Embryophyta</taxon>
        <taxon>Tracheophyta</taxon>
        <taxon>Spermatophyta</taxon>
        <taxon>Magnoliopsida</taxon>
        <taxon>eudicotyledons</taxon>
        <taxon>Gunneridae</taxon>
        <taxon>Pentapetalae</taxon>
        <taxon>asterids</taxon>
        <taxon>lamiids</taxon>
        <taxon>Lamiales</taxon>
        <taxon>Orobanchaceae</taxon>
        <taxon>Pedicularideae</taxon>
        <taxon>Castillejinae</taxon>
        <taxon>Castilleja</taxon>
    </lineage>
</organism>
<dbReference type="EMBL" id="JAVIJP010000001">
    <property type="protein sequence ID" value="KAL3656144.1"/>
    <property type="molecule type" value="Genomic_DNA"/>
</dbReference>
<sequence>MIKEVYIMKNYPAYYEPISESSSEDDSFLETMNYVEEADRAVNKNMEAHDQEADSVTKKIATETESEANQPPKKQKMEGGADQKKL</sequence>
<feature type="compositionally biased region" description="Basic and acidic residues" evidence="1">
    <location>
        <begin position="44"/>
        <end position="62"/>
    </location>
</feature>
<evidence type="ECO:0000256" key="1">
    <source>
        <dbReference type="SAM" id="MobiDB-lite"/>
    </source>
</evidence>
<accession>A0ABD3EPJ4</accession>
<evidence type="ECO:0000313" key="3">
    <source>
        <dbReference type="Proteomes" id="UP001632038"/>
    </source>
</evidence>
<gene>
    <name evidence="2" type="ORF">CASFOL_000540</name>
</gene>
<keyword evidence="3" id="KW-1185">Reference proteome</keyword>
<name>A0ABD3EPJ4_9LAMI</name>